<dbReference type="EMBL" id="KZ293690">
    <property type="protein sequence ID" value="PBK85479.1"/>
    <property type="molecule type" value="Genomic_DNA"/>
</dbReference>
<organism evidence="2 3">
    <name type="scientific">Armillaria gallica</name>
    <name type="common">Bulbous honey fungus</name>
    <name type="synonym">Armillaria bulbosa</name>
    <dbReference type="NCBI Taxonomy" id="47427"/>
    <lineage>
        <taxon>Eukaryota</taxon>
        <taxon>Fungi</taxon>
        <taxon>Dikarya</taxon>
        <taxon>Basidiomycota</taxon>
        <taxon>Agaricomycotina</taxon>
        <taxon>Agaricomycetes</taxon>
        <taxon>Agaricomycetidae</taxon>
        <taxon>Agaricales</taxon>
        <taxon>Marasmiineae</taxon>
        <taxon>Physalacriaceae</taxon>
        <taxon>Armillaria</taxon>
    </lineage>
</organism>
<feature type="compositionally biased region" description="Basic residues" evidence="1">
    <location>
        <begin position="44"/>
        <end position="53"/>
    </location>
</feature>
<feature type="compositionally biased region" description="Basic and acidic residues" evidence="1">
    <location>
        <begin position="58"/>
        <end position="68"/>
    </location>
</feature>
<reference evidence="3" key="1">
    <citation type="journal article" date="2017" name="Nat. Ecol. Evol.">
        <title>Genome expansion and lineage-specific genetic innovations in the forest pathogenic fungi Armillaria.</title>
        <authorList>
            <person name="Sipos G."/>
            <person name="Prasanna A.N."/>
            <person name="Walter M.C."/>
            <person name="O'Connor E."/>
            <person name="Balint B."/>
            <person name="Krizsan K."/>
            <person name="Kiss B."/>
            <person name="Hess J."/>
            <person name="Varga T."/>
            <person name="Slot J."/>
            <person name="Riley R."/>
            <person name="Boka B."/>
            <person name="Rigling D."/>
            <person name="Barry K."/>
            <person name="Lee J."/>
            <person name="Mihaltcheva S."/>
            <person name="LaButti K."/>
            <person name="Lipzen A."/>
            <person name="Waldron R."/>
            <person name="Moloney N.M."/>
            <person name="Sperisen C."/>
            <person name="Kredics L."/>
            <person name="Vagvoelgyi C."/>
            <person name="Patrignani A."/>
            <person name="Fitzpatrick D."/>
            <person name="Nagy I."/>
            <person name="Doyle S."/>
            <person name="Anderson J.B."/>
            <person name="Grigoriev I.V."/>
            <person name="Gueldener U."/>
            <person name="Muensterkoetter M."/>
            <person name="Nagy L.G."/>
        </authorList>
    </citation>
    <scope>NUCLEOTIDE SEQUENCE [LARGE SCALE GENOMIC DNA]</scope>
    <source>
        <strain evidence="3">Ar21-2</strain>
    </source>
</reference>
<protein>
    <submittedName>
        <fullName evidence="2">Uncharacterized protein</fullName>
    </submittedName>
</protein>
<evidence type="ECO:0000313" key="2">
    <source>
        <dbReference type="EMBL" id="PBK85479.1"/>
    </source>
</evidence>
<keyword evidence="3" id="KW-1185">Reference proteome</keyword>
<gene>
    <name evidence="2" type="ORF">ARMGADRAFT_556174</name>
</gene>
<dbReference type="InParanoid" id="A0A2H3CQZ6"/>
<proteinExistence type="predicted"/>
<evidence type="ECO:0000313" key="3">
    <source>
        <dbReference type="Proteomes" id="UP000217790"/>
    </source>
</evidence>
<feature type="region of interest" description="Disordered" evidence="1">
    <location>
        <begin position="1"/>
        <end position="118"/>
    </location>
</feature>
<dbReference type="AlphaFoldDB" id="A0A2H3CQZ6"/>
<evidence type="ECO:0000256" key="1">
    <source>
        <dbReference type="SAM" id="MobiDB-lite"/>
    </source>
</evidence>
<accession>A0A2H3CQZ6</accession>
<name>A0A2H3CQZ6_ARMGA</name>
<feature type="compositionally biased region" description="Polar residues" evidence="1">
    <location>
        <begin position="83"/>
        <end position="94"/>
    </location>
</feature>
<sequence length="118" mass="12923">MALHLRGSQKATEAEKALPGGGLQTTFQVEGFVQAESRSDGNLAKKKTRKKVAQKTTQPKEHSQKEKSSNAASDHLTPPIPTSKDSVQDNQEILPQTRGHCAARHTIENPVEEQDRSL</sequence>
<dbReference type="Proteomes" id="UP000217790">
    <property type="component" value="Unassembled WGS sequence"/>
</dbReference>